<dbReference type="eggNOG" id="COG0390">
    <property type="taxonomic scope" value="Bacteria"/>
</dbReference>
<evidence type="ECO:0000256" key="2">
    <source>
        <dbReference type="ARBA" id="ARBA00005268"/>
    </source>
</evidence>
<dbReference type="PANTHER" id="PTHR30028:SF0">
    <property type="entry name" value="PROTEIN ALUMINUM SENSITIVE 3"/>
    <property type="match status" value="1"/>
</dbReference>
<dbReference type="EMBL" id="JGYV01000024">
    <property type="protein sequence ID" value="KFI59799.1"/>
    <property type="molecule type" value="Genomic_DNA"/>
</dbReference>
<dbReference type="STRING" id="1688.BCUN_1566"/>
<comment type="similarity">
    <text evidence="2">Belongs to the UPF0014 family.</text>
</comment>
<comment type="subcellular location">
    <subcellularLocation>
        <location evidence="1">Membrane</location>
        <topology evidence="1">Multi-pass membrane protein</topology>
    </subcellularLocation>
</comment>
<name>A0A087ALZ9_9BIFI</name>
<proteinExistence type="inferred from homology"/>
<reference evidence="7 8" key="1">
    <citation type="submission" date="2014-03" db="EMBL/GenBank/DDBJ databases">
        <title>Genomics of Bifidobacteria.</title>
        <authorList>
            <person name="Ventura M."/>
            <person name="Milani C."/>
            <person name="Lugli G.A."/>
        </authorList>
    </citation>
    <scope>NUCLEOTIDE SEQUENCE [LARGE SCALE GENOMIC DNA]</scope>
    <source>
        <strain evidence="7 8">LMG 10738</strain>
    </source>
</reference>
<feature type="transmembrane region" description="Helical" evidence="6">
    <location>
        <begin position="125"/>
        <end position="149"/>
    </location>
</feature>
<keyword evidence="8" id="KW-1185">Reference proteome</keyword>
<protein>
    <submittedName>
        <fullName evidence="7">ABC transporter permease</fullName>
    </submittedName>
</protein>
<dbReference type="Pfam" id="PF03649">
    <property type="entry name" value="UPF0014"/>
    <property type="match status" value="1"/>
</dbReference>
<evidence type="ECO:0000256" key="4">
    <source>
        <dbReference type="ARBA" id="ARBA00022989"/>
    </source>
</evidence>
<keyword evidence="3 6" id="KW-0812">Transmembrane</keyword>
<evidence type="ECO:0000313" key="8">
    <source>
        <dbReference type="Proteomes" id="UP000029067"/>
    </source>
</evidence>
<dbReference type="Proteomes" id="UP000029067">
    <property type="component" value="Unassembled WGS sequence"/>
</dbReference>
<keyword evidence="5 6" id="KW-0472">Membrane</keyword>
<dbReference type="InterPro" id="IPR005226">
    <property type="entry name" value="UPF0014_fam"/>
</dbReference>
<feature type="transmembrane region" description="Helical" evidence="6">
    <location>
        <begin position="12"/>
        <end position="31"/>
    </location>
</feature>
<evidence type="ECO:0000256" key="1">
    <source>
        <dbReference type="ARBA" id="ARBA00004141"/>
    </source>
</evidence>
<dbReference type="AlphaFoldDB" id="A0A087ALZ9"/>
<evidence type="ECO:0000256" key="3">
    <source>
        <dbReference type="ARBA" id="ARBA00022692"/>
    </source>
</evidence>
<dbReference type="OrthoDB" id="3212530at2"/>
<keyword evidence="4 6" id="KW-1133">Transmembrane helix</keyword>
<comment type="caution">
    <text evidence="7">The sequence shown here is derived from an EMBL/GenBank/DDBJ whole genome shotgun (WGS) entry which is preliminary data.</text>
</comment>
<accession>A0A087ALZ9</accession>
<organism evidence="7 8">
    <name type="scientific">Bifidobacterium cuniculi</name>
    <dbReference type="NCBI Taxonomy" id="1688"/>
    <lineage>
        <taxon>Bacteria</taxon>
        <taxon>Bacillati</taxon>
        <taxon>Actinomycetota</taxon>
        <taxon>Actinomycetes</taxon>
        <taxon>Bifidobacteriales</taxon>
        <taxon>Bifidobacteriaceae</taxon>
        <taxon>Bifidobacterium</taxon>
    </lineage>
</organism>
<sequence>MSMDAYLDIDIQGLVVAVAMVLVAAGISALMETGVAKSLVWATVRSLVQLLAMGLILQYVIRQDNVWLVVGLVALMLLAAVQITLGRATGAPKGLVGTVLLALVVTMLLMLAVVAELIVRPRPWYAPQLILPLTGMFLGNTVSALALGLNRFFESMRERQAEVTTLLALGATTWEAARPSMISSIRLGLLPTVAQLASSGIVTIPGMMSGQIIAGANPVGAAKYQFVILASIAALTLVADSIIILLVYRRCFISYDRYSVPAATHQPSVRDLVRRNKDAGARGIPR</sequence>
<evidence type="ECO:0000256" key="5">
    <source>
        <dbReference type="ARBA" id="ARBA00023136"/>
    </source>
</evidence>
<dbReference type="GO" id="GO:0005886">
    <property type="term" value="C:plasma membrane"/>
    <property type="evidence" value="ECO:0007669"/>
    <property type="project" value="TreeGrafter"/>
</dbReference>
<feature type="transmembrane region" description="Helical" evidence="6">
    <location>
        <begin position="38"/>
        <end position="61"/>
    </location>
</feature>
<feature type="transmembrane region" description="Helical" evidence="6">
    <location>
        <begin position="226"/>
        <end position="248"/>
    </location>
</feature>
<gene>
    <name evidence="7" type="ORF">BCUN_1566</name>
</gene>
<evidence type="ECO:0000256" key="6">
    <source>
        <dbReference type="SAM" id="Phobius"/>
    </source>
</evidence>
<evidence type="ECO:0000313" key="7">
    <source>
        <dbReference type="EMBL" id="KFI59799.1"/>
    </source>
</evidence>
<feature type="transmembrane region" description="Helical" evidence="6">
    <location>
        <begin position="67"/>
        <end position="86"/>
    </location>
</feature>
<dbReference type="PANTHER" id="PTHR30028">
    <property type="entry name" value="UPF0014 INNER MEMBRANE PROTEIN YBBM-RELATED"/>
    <property type="match status" value="1"/>
</dbReference>
<feature type="transmembrane region" description="Helical" evidence="6">
    <location>
        <begin position="98"/>
        <end position="119"/>
    </location>
</feature>